<dbReference type="GO" id="GO:0008932">
    <property type="term" value="F:lytic endotransglycosylase activity"/>
    <property type="evidence" value="ECO:0007669"/>
    <property type="project" value="UniProtKB-UniRule"/>
</dbReference>
<evidence type="ECO:0000313" key="8">
    <source>
        <dbReference type="EMBL" id="TKB57648.1"/>
    </source>
</evidence>
<dbReference type="EC" id="4.2.2.29" evidence="7"/>
<evidence type="ECO:0000256" key="6">
    <source>
        <dbReference type="ARBA" id="ARBA00023316"/>
    </source>
</evidence>
<organism evidence="8 9">
    <name type="scientific">Ferrimonas aestuarii</name>
    <dbReference type="NCBI Taxonomy" id="2569539"/>
    <lineage>
        <taxon>Bacteria</taxon>
        <taxon>Pseudomonadati</taxon>
        <taxon>Pseudomonadota</taxon>
        <taxon>Gammaproteobacteria</taxon>
        <taxon>Alteromonadales</taxon>
        <taxon>Ferrimonadaceae</taxon>
        <taxon>Ferrimonas</taxon>
    </lineage>
</organism>
<keyword evidence="4 7" id="KW-0472">Membrane</keyword>
<comment type="function">
    <text evidence="7">Functions as a peptidoglycan terminase that cleaves nascent peptidoglycan strands endolytically to terminate their elongation.</text>
</comment>
<keyword evidence="6 7" id="KW-0961">Cell wall biogenesis/degradation</keyword>
<dbReference type="Gene3D" id="3.30.1490.480">
    <property type="entry name" value="Endolytic murein transglycosylase"/>
    <property type="match status" value="1"/>
</dbReference>
<accession>A0A4U1BUL2</accession>
<dbReference type="Gene3D" id="3.30.160.60">
    <property type="entry name" value="Classic Zinc Finger"/>
    <property type="match status" value="1"/>
</dbReference>
<dbReference type="Proteomes" id="UP000305675">
    <property type="component" value="Unassembled WGS sequence"/>
</dbReference>
<dbReference type="GO" id="GO:0071555">
    <property type="term" value="P:cell wall organization"/>
    <property type="evidence" value="ECO:0007669"/>
    <property type="project" value="UniProtKB-KW"/>
</dbReference>
<evidence type="ECO:0000313" key="9">
    <source>
        <dbReference type="Proteomes" id="UP000305675"/>
    </source>
</evidence>
<reference evidence="8 9" key="1">
    <citation type="submission" date="2019-04" db="EMBL/GenBank/DDBJ databases">
        <authorList>
            <person name="Hwang J.C."/>
        </authorList>
    </citation>
    <scope>NUCLEOTIDE SEQUENCE [LARGE SCALE GENOMIC DNA]</scope>
    <source>
        <strain evidence="8 9">IMCC35002</strain>
    </source>
</reference>
<evidence type="ECO:0000256" key="7">
    <source>
        <dbReference type="HAMAP-Rule" id="MF_02065"/>
    </source>
</evidence>
<gene>
    <name evidence="7 8" type="primary">mltG</name>
    <name evidence="8" type="ORF">FCL42_04290</name>
</gene>
<name>A0A4U1BUL2_9GAMM</name>
<keyword evidence="1 7" id="KW-1003">Cell membrane</keyword>
<dbReference type="PANTHER" id="PTHR30518">
    <property type="entry name" value="ENDOLYTIC MUREIN TRANSGLYCOSYLASE"/>
    <property type="match status" value="1"/>
</dbReference>
<feature type="site" description="Important for catalytic activity" evidence="7">
    <location>
        <position position="211"/>
    </location>
</feature>
<dbReference type="Pfam" id="PF02618">
    <property type="entry name" value="YceG"/>
    <property type="match status" value="1"/>
</dbReference>
<comment type="catalytic activity">
    <reaction evidence="7">
        <text>a peptidoglycan chain = a peptidoglycan chain with N-acetyl-1,6-anhydromuramyl-[peptide] at the reducing end + a peptidoglycan chain with N-acetylglucosamine at the non-reducing end.</text>
        <dbReference type="EC" id="4.2.2.29"/>
    </reaction>
</comment>
<dbReference type="InterPro" id="IPR003770">
    <property type="entry name" value="MLTG-like"/>
</dbReference>
<keyword evidence="2 7" id="KW-0812">Transmembrane</keyword>
<dbReference type="HAMAP" id="MF_02065">
    <property type="entry name" value="MltG"/>
    <property type="match status" value="1"/>
</dbReference>
<keyword evidence="9" id="KW-1185">Reference proteome</keyword>
<dbReference type="CDD" id="cd08010">
    <property type="entry name" value="MltG_like"/>
    <property type="match status" value="1"/>
</dbReference>
<dbReference type="EMBL" id="SWCJ01000002">
    <property type="protein sequence ID" value="TKB57648.1"/>
    <property type="molecule type" value="Genomic_DNA"/>
</dbReference>
<dbReference type="FunFam" id="3.30.160.60:FF:000242">
    <property type="entry name" value="Endolytic murein transglycosylase"/>
    <property type="match status" value="1"/>
</dbReference>
<dbReference type="NCBIfam" id="TIGR00247">
    <property type="entry name" value="endolytic transglycosylase MltG"/>
    <property type="match status" value="1"/>
</dbReference>
<comment type="caution">
    <text evidence="8">The sequence shown here is derived from an EMBL/GenBank/DDBJ whole genome shotgun (WGS) entry which is preliminary data.</text>
</comment>
<keyword evidence="7" id="KW-0997">Cell inner membrane</keyword>
<dbReference type="GO" id="GO:0005886">
    <property type="term" value="C:plasma membrane"/>
    <property type="evidence" value="ECO:0007669"/>
    <property type="project" value="UniProtKB-UniRule"/>
</dbReference>
<dbReference type="AlphaFoldDB" id="A0A4U1BUL2"/>
<evidence type="ECO:0000256" key="4">
    <source>
        <dbReference type="ARBA" id="ARBA00023136"/>
    </source>
</evidence>
<dbReference type="OrthoDB" id="9814591at2"/>
<dbReference type="GO" id="GO:0009252">
    <property type="term" value="P:peptidoglycan biosynthetic process"/>
    <property type="evidence" value="ECO:0007669"/>
    <property type="project" value="UniProtKB-UniRule"/>
</dbReference>
<keyword evidence="3 7" id="KW-1133">Transmembrane helix</keyword>
<sequence length="327" mass="36760">MLALCLTFILLLAMAAAYVVHRTGQELQRPLSISQPTEWTLNKGASTIGLANQWSKQGWIETSFWIKVAVRLDSSLTKIKAGTYELTPGVSVRQQLEKIIRGEQKAFYLTLVEGETVKQALARIKAHPKLTLTHTPESLAKLIDFDGANPEGMLFPDTYQFHLGETDSALLTRAAKRMRTEIDAVWKQRANQLPLKSSYEMVILASIIEKETGVAAERPLIASVFVNRLRKGMRLQTDPTVIYGMGERFDGDIRRQDLREKTPYNTYRINGLPPTPIALVGREALEAAARPLDSNMYYFVAKGDGSHQFSQTLAEHNRAVNQYIRNK</sequence>
<evidence type="ECO:0000256" key="2">
    <source>
        <dbReference type="ARBA" id="ARBA00022692"/>
    </source>
</evidence>
<evidence type="ECO:0000256" key="1">
    <source>
        <dbReference type="ARBA" id="ARBA00022475"/>
    </source>
</evidence>
<comment type="similarity">
    <text evidence="7">Belongs to the transglycosylase MltG family.</text>
</comment>
<proteinExistence type="inferred from homology"/>
<protein>
    <recommendedName>
        <fullName evidence="7">Endolytic murein transglycosylase</fullName>
        <ecNumber evidence="7">4.2.2.29</ecNumber>
    </recommendedName>
    <alternativeName>
        <fullName evidence="7">Peptidoglycan lytic transglycosylase</fullName>
    </alternativeName>
    <alternativeName>
        <fullName evidence="7">Peptidoglycan polymerization terminase</fullName>
    </alternativeName>
</protein>
<evidence type="ECO:0000256" key="5">
    <source>
        <dbReference type="ARBA" id="ARBA00023239"/>
    </source>
</evidence>
<keyword evidence="5 7" id="KW-0456">Lyase</keyword>
<dbReference type="PANTHER" id="PTHR30518:SF2">
    <property type="entry name" value="ENDOLYTIC MUREIN TRANSGLYCOSYLASE"/>
    <property type="match status" value="1"/>
</dbReference>
<evidence type="ECO:0000256" key="3">
    <source>
        <dbReference type="ARBA" id="ARBA00022989"/>
    </source>
</evidence>